<evidence type="ECO:0000256" key="3">
    <source>
        <dbReference type="ARBA" id="ARBA00023125"/>
    </source>
</evidence>
<dbReference type="RefSeq" id="WP_088602502.1">
    <property type="nucleotide sequence ID" value="NZ_NJIH01000003.1"/>
</dbReference>
<dbReference type="Pfam" id="PF00126">
    <property type="entry name" value="HTH_1"/>
    <property type="match status" value="1"/>
</dbReference>
<protein>
    <submittedName>
        <fullName evidence="6">LysR family transcriptional regulator</fullName>
    </submittedName>
</protein>
<evidence type="ECO:0000313" key="6">
    <source>
        <dbReference type="EMBL" id="OWT63922.1"/>
    </source>
</evidence>
<dbReference type="CDD" id="cd08440">
    <property type="entry name" value="PBP2_LTTR_like_4"/>
    <property type="match status" value="1"/>
</dbReference>
<evidence type="ECO:0000256" key="4">
    <source>
        <dbReference type="ARBA" id="ARBA00023163"/>
    </source>
</evidence>
<dbReference type="InterPro" id="IPR050950">
    <property type="entry name" value="HTH-type_LysR_regulators"/>
</dbReference>
<dbReference type="PANTHER" id="PTHR30419">
    <property type="entry name" value="HTH-TYPE TRANSCRIPTIONAL REGULATOR YBHD"/>
    <property type="match status" value="1"/>
</dbReference>
<dbReference type="AlphaFoldDB" id="A0A225MS89"/>
<dbReference type="GO" id="GO:0003700">
    <property type="term" value="F:DNA-binding transcription factor activity"/>
    <property type="evidence" value="ECO:0007669"/>
    <property type="project" value="InterPro"/>
</dbReference>
<keyword evidence="7" id="KW-1185">Reference proteome</keyword>
<sequence length="298" mass="32846">MNLSGRLLDAFLALEETRRFATAAERCHVSPSAFSQMIRRLEEQVGARLFDRDTRNVSLTPEGEMFAQSAHRISGEMATALAELKERSLCNTGRVSVAGPPSVCAEWLPGILASFRDDHPGIALQLHDVVSDRCLSMISAGEVDFGLNARAGNKQEFETHLLFSERLFLICRDTDSLAGNGGIRLRDLRGRDFIHTTRTGSVWQHLQPMLGVAKIHDSGFEVSEPGTMAGLVAYGFGISIVGQFALQLCNRKGVTAVPIVDRHAVRPIFLVKRKRRSLSVAAQTLWNRLIRNKQPALG</sequence>
<dbReference type="SUPFAM" id="SSF46785">
    <property type="entry name" value="Winged helix' DNA-binding domain"/>
    <property type="match status" value="1"/>
</dbReference>
<proteinExistence type="inferred from homology"/>
<evidence type="ECO:0000259" key="5">
    <source>
        <dbReference type="PROSITE" id="PS50931"/>
    </source>
</evidence>
<keyword evidence="2" id="KW-0805">Transcription regulation</keyword>
<gene>
    <name evidence="6" type="ORF">CEY11_06370</name>
</gene>
<dbReference type="InterPro" id="IPR036390">
    <property type="entry name" value="WH_DNA-bd_sf"/>
</dbReference>
<dbReference type="EMBL" id="NJIH01000003">
    <property type="protein sequence ID" value="OWT63922.1"/>
    <property type="molecule type" value="Genomic_DNA"/>
</dbReference>
<dbReference type="Gene3D" id="1.10.10.10">
    <property type="entry name" value="Winged helix-like DNA-binding domain superfamily/Winged helix DNA-binding domain"/>
    <property type="match status" value="1"/>
</dbReference>
<comment type="similarity">
    <text evidence="1">Belongs to the LysR transcriptional regulatory family.</text>
</comment>
<dbReference type="PROSITE" id="PS50931">
    <property type="entry name" value="HTH_LYSR"/>
    <property type="match status" value="1"/>
</dbReference>
<dbReference type="FunFam" id="1.10.10.10:FF:000001">
    <property type="entry name" value="LysR family transcriptional regulator"/>
    <property type="match status" value="1"/>
</dbReference>
<dbReference type="InterPro" id="IPR005119">
    <property type="entry name" value="LysR_subst-bd"/>
</dbReference>
<name>A0A225MS89_9BURK</name>
<dbReference type="InterPro" id="IPR036388">
    <property type="entry name" value="WH-like_DNA-bd_sf"/>
</dbReference>
<dbReference type="PANTHER" id="PTHR30419:SF30">
    <property type="entry name" value="LYSR FAMILY TRANSCRIPTIONAL REGULATOR"/>
    <property type="match status" value="1"/>
</dbReference>
<comment type="caution">
    <text evidence="6">The sequence shown here is derived from an EMBL/GenBank/DDBJ whole genome shotgun (WGS) entry which is preliminary data.</text>
</comment>
<dbReference type="SUPFAM" id="SSF53850">
    <property type="entry name" value="Periplasmic binding protein-like II"/>
    <property type="match status" value="1"/>
</dbReference>
<keyword evidence="4" id="KW-0804">Transcription</keyword>
<dbReference type="PRINTS" id="PR00039">
    <property type="entry name" value="HTHLYSR"/>
</dbReference>
<dbReference type="InterPro" id="IPR000847">
    <property type="entry name" value="LysR_HTH_N"/>
</dbReference>
<dbReference type="OrthoDB" id="646694at2"/>
<dbReference type="Pfam" id="PF03466">
    <property type="entry name" value="LysR_substrate"/>
    <property type="match status" value="1"/>
</dbReference>
<dbReference type="Gene3D" id="3.40.190.10">
    <property type="entry name" value="Periplasmic binding protein-like II"/>
    <property type="match status" value="2"/>
</dbReference>
<organism evidence="6 7">
    <name type="scientific">Candidimonas nitroreducens</name>
    <dbReference type="NCBI Taxonomy" id="683354"/>
    <lineage>
        <taxon>Bacteria</taxon>
        <taxon>Pseudomonadati</taxon>
        <taxon>Pseudomonadota</taxon>
        <taxon>Betaproteobacteria</taxon>
        <taxon>Burkholderiales</taxon>
        <taxon>Alcaligenaceae</taxon>
        <taxon>Candidimonas</taxon>
    </lineage>
</organism>
<reference evidence="7" key="1">
    <citation type="submission" date="2017-06" db="EMBL/GenBank/DDBJ databases">
        <title>Herbaspirillum phytohormonus sp. nov., isolated from the root nodule of Robinia pseudoacacia in lead-zinc mine.</title>
        <authorList>
            <person name="Fan M."/>
            <person name="Lin Y."/>
        </authorList>
    </citation>
    <scope>NUCLEOTIDE SEQUENCE [LARGE SCALE GENOMIC DNA]</scope>
    <source>
        <strain evidence="7">SC-089</strain>
    </source>
</reference>
<keyword evidence="3" id="KW-0238">DNA-binding</keyword>
<evidence type="ECO:0000256" key="1">
    <source>
        <dbReference type="ARBA" id="ARBA00009437"/>
    </source>
</evidence>
<accession>A0A225MS89</accession>
<dbReference type="GO" id="GO:0003677">
    <property type="term" value="F:DNA binding"/>
    <property type="evidence" value="ECO:0007669"/>
    <property type="project" value="UniProtKB-KW"/>
</dbReference>
<dbReference type="GO" id="GO:0005829">
    <property type="term" value="C:cytosol"/>
    <property type="evidence" value="ECO:0007669"/>
    <property type="project" value="TreeGrafter"/>
</dbReference>
<feature type="domain" description="HTH lysR-type" evidence="5">
    <location>
        <begin position="1"/>
        <end position="60"/>
    </location>
</feature>
<evidence type="ECO:0000313" key="7">
    <source>
        <dbReference type="Proteomes" id="UP000214603"/>
    </source>
</evidence>
<dbReference type="Proteomes" id="UP000214603">
    <property type="component" value="Unassembled WGS sequence"/>
</dbReference>
<evidence type="ECO:0000256" key="2">
    <source>
        <dbReference type="ARBA" id="ARBA00023015"/>
    </source>
</evidence>